<dbReference type="GO" id="GO:0044272">
    <property type="term" value="P:sulfur compound biosynthetic process"/>
    <property type="evidence" value="ECO:0007669"/>
    <property type="project" value="UniProtKB-ARBA"/>
</dbReference>
<proteinExistence type="inferred from homology"/>
<evidence type="ECO:0000256" key="3">
    <source>
        <dbReference type="ARBA" id="ARBA00022898"/>
    </source>
</evidence>
<dbReference type="SUPFAM" id="SSF53686">
    <property type="entry name" value="Tryptophan synthase beta subunit-like PLP-dependent enzymes"/>
    <property type="match status" value="1"/>
</dbReference>
<dbReference type="InterPro" id="IPR001926">
    <property type="entry name" value="TrpB-like_PALP"/>
</dbReference>
<protein>
    <recommendedName>
        <fullName evidence="4">Tryptophan synthase beta chain-like PALP domain-containing protein</fullName>
    </recommendedName>
</protein>
<dbReference type="CDD" id="cd01561">
    <property type="entry name" value="CBS_like"/>
    <property type="match status" value="1"/>
</dbReference>
<keyword evidence="3" id="KW-0663">Pyridoxal phosphate</keyword>
<feature type="domain" description="Tryptophan synthase beta chain-like PALP" evidence="4">
    <location>
        <begin position="7"/>
        <end position="164"/>
    </location>
</feature>
<organism evidence="5">
    <name type="scientific">marine sediment metagenome</name>
    <dbReference type="NCBI Taxonomy" id="412755"/>
    <lineage>
        <taxon>unclassified sequences</taxon>
        <taxon>metagenomes</taxon>
        <taxon>ecological metagenomes</taxon>
    </lineage>
</organism>
<evidence type="ECO:0000256" key="2">
    <source>
        <dbReference type="ARBA" id="ARBA00007103"/>
    </source>
</evidence>
<dbReference type="FunFam" id="3.40.50.1100:FF:000003">
    <property type="entry name" value="Cystathionine beta-synthase"/>
    <property type="match status" value="1"/>
</dbReference>
<name>X0XW11_9ZZZZ</name>
<dbReference type="PANTHER" id="PTHR10314">
    <property type="entry name" value="CYSTATHIONINE BETA-SYNTHASE"/>
    <property type="match status" value="1"/>
</dbReference>
<evidence type="ECO:0000313" key="5">
    <source>
        <dbReference type="EMBL" id="GAG47524.1"/>
    </source>
</evidence>
<evidence type="ECO:0000259" key="4">
    <source>
        <dbReference type="Pfam" id="PF00291"/>
    </source>
</evidence>
<dbReference type="AlphaFoldDB" id="X0XW11"/>
<comment type="cofactor">
    <cofactor evidence="1">
        <name>pyridoxal 5'-phosphate</name>
        <dbReference type="ChEBI" id="CHEBI:597326"/>
    </cofactor>
</comment>
<sequence length="165" mass="18212">MLYQDILHAIGDTPLVRLEHSSPKPGVDIYAKLEGHNPTGSFKDRIALHMISAAEESGELTPDRTILEATSGNTGISLAMVARVKGYRLLCVLPDFVTPEREQMLEAFGAEVVYAKGAGSTNDAISMAQRMLEEEPDRYYMPDQFGNEANPRAHYETTGVEILRD</sequence>
<evidence type="ECO:0000256" key="1">
    <source>
        <dbReference type="ARBA" id="ARBA00001933"/>
    </source>
</evidence>
<comment type="similarity">
    <text evidence="2">Belongs to the cysteine synthase/cystathionine beta-synthase family.</text>
</comment>
<accession>X0XW11</accession>
<feature type="non-terminal residue" evidence="5">
    <location>
        <position position="165"/>
    </location>
</feature>
<dbReference type="Pfam" id="PF00291">
    <property type="entry name" value="PALP"/>
    <property type="match status" value="1"/>
</dbReference>
<reference evidence="5" key="1">
    <citation type="journal article" date="2014" name="Front. Microbiol.">
        <title>High frequency of phylogenetically diverse reductive dehalogenase-homologous genes in deep subseafloor sedimentary metagenomes.</title>
        <authorList>
            <person name="Kawai M."/>
            <person name="Futagami T."/>
            <person name="Toyoda A."/>
            <person name="Takaki Y."/>
            <person name="Nishi S."/>
            <person name="Hori S."/>
            <person name="Arai W."/>
            <person name="Tsubouchi T."/>
            <person name="Morono Y."/>
            <person name="Uchiyama I."/>
            <person name="Ito T."/>
            <person name="Fujiyama A."/>
            <person name="Inagaki F."/>
            <person name="Takami H."/>
        </authorList>
    </citation>
    <scope>NUCLEOTIDE SEQUENCE</scope>
    <source>
        <strain evidence="5">Expedition CK06-06</strain>
    </source>
</reference>
<dbReference type="InterPro" id="IPR050214">
    <property type="entry name" value="Cys_Synth/Cystath_Beta-Synth"/>
</dbReference>
<dbReference type="EMBL" id="BARS01051660">
    <property type="protein sequence ID" value="GAG47524.1"/>
    <property type="molecule type" value="Genomic_DNA"/>
</dbReference>
<dbReference type="GO" id="GO:0006534">
    <property type="term" value="P:cysteine metabolic process"/>
    <property type="evidence" value="ECO:0007669"/>
    <property type="project" value="UniProtKB-ARBA"/>
</dbReference>
<dbReference type="InterPro" id="IPR036052">
    <property type="entry name" value="TrpB-like_PALP_sf"/>
</dbReference>
<dbReference type="Gene3D" id="3.40.50.1100">
    <property type="match status" value="2"/>
</dbReference>
<comment type="caution">
    <text evidence="5">The sequence shown here is derived from an EMBL/GenBank/DDBJ whole genome shotgun (WGS) entry which is preliminary data.</text>
</comment>
<gene>
    <name evidence="5" type="ORF">S01H1_76905</name>
</gene>
<dbReference type="GO" id="GO:0009069">
    <property type="term" value="P:serine family amino acid metabolic process"/>
    <property type="evidence" value="ECO:0007669"/>
    <property type="project" value="UniProtKB-ARBA"/>
</dbReference>